<proteinExistence type="predicted"/>
<accession>A0A4U0SRA6</accession>
<gene>
    <name evidence="2" type="ORF">FCI23_08290</name>
</gene>
<evidence type="ECO:0000259" key="1">
    <source>
        <dbReference type="Pfam" id="PF25232"/>
    </source>
</evidence>
<comment type="caution">
    <text evidence="2">The sequence shown here is derived from an EMBL/GenBank/DDBJ whole genome shotgun (WGS) entry which is preliminary data.</text>
</comment>
<dbReference type="RefSeq" id="WP_136722829.1">
    <property type="nucleotide sequence ID" value="NZ_SUMC01000006.1"/>
</dbReference>
<dbReference type="Pfam" id="PF25232">
    <property type="entry name" value="DUF7848"/>
    <property type="match status" value="1"/>
</dbReference>
<keyword evidence="3" id="KW-1185">Reference proteome</keyword>
<dbReference type="AlphaFoldDB" id="A0A4U0SRA6"/>
<protein>
    <recommendedName>
        <fullName evidence="1">DUF7848 domain-containing protein</fullName>
    </recommendedName>
</protein>
<feature type="domain" description="DUF7848" evidence="1">
    <location>
        <begin position="1"/>
        <end position="76"/>
    </location>
</feature>
<dbReference type="EMBL" id="SUMC01000006">
    <property type="protein sequence ID" value="TKA11833.1"/>
    <property type="molecule type" value="Genomic_DNA"/>
</dbReference>
<dbReference type="InterPro" id="IPR057170">
    <property type="entry name" value="DUF7848"/>
</dbReference>
<dbReference type="Proteomes" id="UP000305778">
    <property type="component" value="Unassembled WGS sequence"/>
</dbReference>
<sequence>MTRALLRFVPWTISPNREPDAEPITHAMQCTACGEKSLPFKEIEPAQLWALKHAGRTRHHTYREIITRPWRAVPAEGAAL</sequence>
<reference evidence="2 3" key="1">
    <citation type="submission" date="2019-04" db="EMBL/GenBank/DDBJ databases">
        <title>Streptomyces oryziradicis sp. nov., a novel actinomycete isolated from rhizosphere soil of rice (Oryza sativa L.).</title>
        <authorList>
            <person name="Li C."/>
        </authorList>
    </citation>
    <scope>NUCLEOTIDE SEQUENCE [LARGE SCALE GENOMIC DNA]</scope>
    <source>
        <strain evidence="2 3">NEAU-C40</strain>
    </source>
</reference>
<dbReference type="OrthoDB" id="4246702at2"/>
<evidence type="ECO:0000313" key="3">
    <source>
        <dbReference type="Proteomes" id="UP000305778"/>
    </source>
</evidence>
<evidence type="ECO:0000313" key="2">
    <source>
        <dbReference type="EMBL" id="TKA11833.1"/>
    </source>
</evidence>
<name>A0A4U0SRA6_9ACTN</name>
<organism evidence="2 3">
    <name type="scientific">Actinacidiphila oryziradicis</name>
    <dbReference type="NCBI Taxonomy" id="2571141"/>
    <lineage>
        <taxon>Bacteria</taxon>
        <taxon>Bacillati</taxon>
        <taxon>Actinomycetota</taxon>
        <taxon>Actinomycetes</taxon>
        <taxon>Kitasatosporales</taxon>
        <taxon>Streptomycetaceae</taxon>
        <taxon>Actinacidiphila</taxon>
    </lineage>
</organism>